<sequence>MHRFKELEIWKRSKIFCSVIYTETNNFPSSEQFGLTNQIRRSAVSIPSNIAEGASRTSQKEFSRFLEIALGSAYEMETQILIAEDLKFLPQEKTAYILDELNQIVKMISKFRSQLKTN</sequence>
<dbReference type="Pfam" id="PF05635">
    <property type="entry name" value="23S_rRNA_IVP"/>
    <property type="match status" value="1"/>
</dbReference>
<organism evidence="1 2">
    <name type="scientific">Pustulibacterium marinum</name>
    <dbReference type="NCBI Taxonomy" id="1224947"/>
    <lineage>
        <taxon>Bacteria</taxon>
        <taxon>Pseudomonadati</taxon>
        <taxon>Bacteroidota</taxon>
        <taxon>Flavobacteriia</taxon>
        <taxon>Flavobacteriales</taxon>
        <taxon>Flavobacteriaceae</taxon>
        <taxon>Pustulibacterium</taxon>
    </lineage>
</organism>
<accession>A0A1I7G396</accession>
<dbReference type="Gene3D" id="1.20.1440.60">
    <property type="entry name" value="23S rRNA-intervening sequence"/>
    <property type="match status" value="1"/>
</dbReference>
<dbReference type="PANTHER" id="PTHR38471:SF2">
    <property type="entry name" value="FOUR HELIX BUNDLE PROTEIN"/>
    <property type="match status" value="1"/>
</dbReference>
<gene>
    <name evidence="1" type="ORF">SAMN05216480_103123</name>
</gene>
<dbReference type="PANTHER" id="PTHR38471">
    <property type="entry name" value="FOUR HELIX BUNDLE PROTEIN"/>
    <property type="match status" value="1"/>
</dbReference>
<proteinExistence type="predicted"/>
<reference evidence="2" key="1">
    <citation type="submission" date="2016-10" db="EMBL/GenBank/DDBJ databases">
        <authorList>
            <person name="Varghese N."/>
            <person name="Submissions S."/>
        </authorList>
    </citation>
    <scope>NUCLEOTIDE SEQUENCE [LARGE SCALE GENOMIC DNA]</scope>
    <source>
        <strain evidence="2">CGMCC 1.12333</strain>
    </source>
</reference>
<dbReference type="AlphaFoldDB" id="A0A1I7G396"/>
<dbReference type="RefSeq" id="WP_093024301.1">
    <property type="nucleotide sequence ID" value="NZ_FPBK01000003.1"/>
</dbReference>
<evidence type="ECO:0000313" key="2">
    <source>
        <dbReference type="Proteomes" id="UP000199138"/>
    </source>
</evidence>
<dbReference type="SUPFAM" id="SSF158446">
    <property type="entry name" value="IVS-encoded protein-like"/>
    <property type="match status" value="1"/>
</dbReference>
<dbReference type="InterPro" id="IPR036583">
    <property type="entry name" value="23S_rRNA_IVS_sf"/>
</dbReference>
<dbReference type="NCBIfam" id="TIGR02436">
    <property type="entry name" value="four helix bundle protein"/>
    <property type="match status" value="1"/>
</dbReference>
<dbReference type="OrthoDB" id="9811959at2"/>
<dbReference type="CDD" id="cd16377">
    <property type="entry name" value="23S_rRNA_IVP_like"/>
    <property type="match status" value="1"/>
</dbReference>
<dbReference type="STRING" id="1224947.SAMN05216480_103123"/>
<evidence type="ECO:0000313" key="1">
    <source>
        <dbReference type="EMBL" id="SFU42927.1"/>
    </source>
</evidence>
<protein>
    <submittedName>
        <fullName evidence="1">Four helix bundle protein</fullName>
    </submittedName>
</protein>
<dbReference type="InterPro" id="IPR012657">
    <property type="entry name" value="23S_rRNA-intervening_sequence"/>
</dbReference>
<name>A0A1I7G396_9FLAO</name>
<dbReference type="Proteomes" id="UP000199138">
    <property type="component" value="Unassembled WGS sequence"/>
</dbReference>
<keyword evidence="2" id="KW-1185">Reference proteome</keyword>
<dbReference type="EMBL" id="FPBK01000003">
    <property type="protein sequence ID" value="SFU42927.1"/>
    <property type="molecule type" value="Genomic_DNA"/>
</dbReference>